<name>A0ABS8SWN0_DATST</name>
<dbReference type="EMBL" id="JACEIK010000870">
    <property type="protein sequence ID" value="MCD7463174.1"/>
    <property type="molecule type" value="Genomic_DNA"/>
</dbReference>
<sequence length="99" mass="11908">ILSKLLLWLRISRLPMSWSSEIHWAIRHMKGKCPKAEMYRSMLAAAIYHVRKERNQRIFQWKQARVTCIIKKIIQEVHTRAATKTRLANWLLDYNCYPV</sequence>
<dbReference type="Proteomes" id="UP000823775">
    <property type="component" value="Unassembled WGS sequence"/>
</dbReference>
<feature type="non-terminal residue" evidence="2">
    <location>
        <position position="1"/>
    </location>
</feature>
<feature type="chain" id="PRO_5046779918" description="Reverse transcriptase" evidence="1">
    <location>
        <begin position="20"/>
        <end position="99"/>
    </location>
</feature>
<comment type="caution">
    <text evidence="2">The sequence shown here is derived from an EMBL/GenBank/DDBJ whole genome shotgun (WGS) entry which is preliminary data.</text>
</comment>
<keyword evidence="1" id="KW-0732">Signal</keyword>
<evidence type="ECO:0000313" key="3">
    <source>
        <dbReference type="Proteomes" id="UP000823775"/>
    </source>
</evidence>
<organism evidence="2 3">
    <name type="scientific">Datura stramonium</name>
    <name type="common">Jimsonweed</name>
    <name type="synonym">Common thornapple</name>
    <dbReference type="NCBI Taxonomy" id="4076"/>
    <lineage>
        <taxon>Eukaryota</taxon>
        <taxon>Viridiplantae</taxon>
        <taxon>Streptophyta</taxon>
        <taxon>Embryophyta</taxon>
        <taxon>Tracheophyta</taxon>
        <taxon>Spermatophyta</taxon>
        <taxon>Magnoliopsida</taxon>
        <taxon>eudicotyledons</taxon>
        <taxon>Gunneridae</taxon>
        <taxon>Pentapetalae</taxon>
        <taxon>asterids</taxon>
        <taxon>lamiids</taxon>
        <taxon>Solanales</taxon>
        <taxon>Solanaceae</taxon>
        <taxon>Solanoideae</taxon>
        <taxon>Datureae</taxon>
        <taxon>Datura</taxon>
    </lineage>
</organism>
<proteinExistence type="predicted"/>
<protein>
    <recommendedName>
        <fullName evidence="4">Reverse transcriptase</fullName>
    </recommendedName>
</protein>
<gene>
    <name evidence="2" type="ORF">HAX54_050090</name>
</gene>
<keyword evidence="3" id="KW-1185">Reference proteome</keyword>
<feature type="signal peptide" evidence="1">
    <location>
        <begin position="1"/>
        <end position="19"/>
    </location>
</feature>
<evidence type="ECO:0000256" key="1">
    <source>
        <dbReference type="SAM" id="SignalP"/>
    </source>
</evidence>
<evidence type="ECO:0008006" key="4">
    <source>
        <dbReference type="Google" id="ProtNLM"/>
    </source>
</evidence>
<accession>A0ABS8SWN0</accession>
<reference evidence="2 3" key="1">
    <citation type="journal article" date="2021" name="BMC Genomics">
        <title>Datura genome reveals duplications of psychoactive alkaloid biosynthetic genes and high mutation rate following tissue culture.</title>
        <authorList>
            <person name="Rajewski A."/>
            <person name="Carter-House D."/>
            <person name="Stajich J."/>
            <person name="Litt A."/>
        </authorList>
    </citation>
    <scope>NUCLEOTIDE SEQUENCE [LARGE SCALE GENOMIC DNA]</scope>
    <source>
        <strain evidence="2">AR-01</strain>
    </source>
</reference>
<evidence type="ECO:0000313" key="2">
    <source>
        <dbReference type="EMBL" id="MCD7463174.1"/>
    </source>
</evidence>